<dbReference type="AlphaFoldDB" id="A0A1Z5KIZ8"/>
<evidence type="ECO:0000256" key="7">
    <source>
        <dbReference type="ARBA" id="ARBA00022833"/>
    </source>
</evidence>
<dbReference type="PANTHER" id="PTHR22937">
    <property type="entry name" value="E3 UBIQUITIN-PROTEIN LIGASE RNF165"/>
    <property type="match status" value="1"/>
</dbReference>
<dbReference type="SUPFAM" id="SSF57850">
    <property type="entry name" value="RING/U-box"/>
    <property type="match status" value="1"/>
</dbReference>
<sequence length="230" mass="25845">MNRNDLNDAFCLDESSATLDASVLKTPSSAPSPMNSSFAMNESAFSDEHRQDHSATNDAEEESIALARQLMAEEAMASYQSSFQLLQQHATQFSPEDYQALQAAMMEDDDQLAQLNDEVDEDEGDGSAYETLLDLSERIGDVKAERWSWRAPHEIAKLPSFVFSSVATPSAVTTRDDSECKCLVCQCEYENGEQLCRLPCQHTFHMDCVQPWLMKKDVCPYCRQCIVKDE</sequence>
<evidence type="ECO:0000256" key="6">
    <source>
        <dbReference type="ARBA" id="ARBA00022786"/>
    </source>
</evidence>
<evidence type="ECO:0000256" key="9">
    <source>
        <dbReference type="SAM" id="Coils"/>
    </source>
</evidence>
<comment type="catalytic activity">
    <reaction evidence="1">
        <text>S-ubiquitinyl-[E2 ubiquitin-conjugating enzyme]-L-cysteine + [acceptor protein]-L-lysine = [E2 ubiquitin-conjugating enzyme]-L-cysteine + N(6)-ubiquitinyl-[acceptor protein]-L-lysine.</text>
        <dbReference type="EC" id="2.3.2.27"/>
    </reaction>
</comment>
<dbReference type="EC" id="2.3.2.27" evidence="2"/>
<dbReference type="Pfam" id="PF13639">
    <property type="entry name" value="zf-RING_2"/>
    <property type="match status" value="1"/>
</dbReference>
<evidence type="ECO:0000256" key="5">
    <source>
        <dbReference type="ARBA" id="ARBA00022771"/>
    </source>
</evidence>
<evidence type="ECO:0000313" key="12">
    <source>
        <dbReference type="Proteomes" id="UP000198406"/>
    </source>
</evidence>
<organism evidence="11 12">
    <name type="scientific">Fistulifera solaris</name>
    <name type="common">Oleaginous diatom</name>
    <dbReference type="NCBI Taxonomy" id="1519565"/>
    <lineage>
        <taxon>Eukaryota</taxon>
        <taxon>Sar</taxon>
        <taxon>Stramenopiles</taxon>
        <taxon>Ochrophyta</taxon>
        <taxon>Bacillariophyta</taxon>
        <taxon>Bacillariophyceae</taxon>
        <taxon>Bacillariophycidae</taxon>
        <taxon>Naviculales</taxon>
        <taxon>Naviculaceae</taxon>
        <taxon>Fistulifera</taxon>
    </lineage>
</organism>
<keyword evidence="5 8" id="KW-0863">Zinc-finger</keyword>
<feature type="domain" description="RING-type" evidence="10">
    <location>
        <begin position="182"/>
        <end position="223"/>
    </location>
</feature>
<keyword evidence="4" id="KW-0479">Metal-binding</keyword>
<keyword evidence="6" id="KW-0833">Ubl conjugation pathway</keyword>
<dbReference type="CDD" id="cd16454">
    <property type="entry name" value="RING-H2_PA-TM-RING"/>
    <property type="match status" value="1"/>
</dbReference>
<reference evidence="11 12" key="1">
    <citation type="journal article" date="2015" name="Plant Cell">
        <title>Oil accumulation by the oleaginous diatom Fistulifera solaris as revealed by the genome and transcriptome.</title>
        <authorList>
            <person name="Tanaka T."/>
            <person name="Maeda Y."/>
            <person name="Veluchamy A."/>
            <person name="Tanaka M."/>
            <person name="Abida H."/>
            <person name="Marechal E."/>
            <person name="Bowler C."/>
            <person name="Muto M."/>
            <person name="Sunaga Y."/>
            <person name="Tanaka M."/>
            <person name="Yoshino T."/>
            <person name="Taniguchi T."/>
            <person name="Fukuda Y."/>
            <person name="Nemoto M."/>
            <person name="Matsumoto M."/>
            <person name="Wong P.S."/>
            <person name="Aburatani S."/>
            <person name="Fujibuchi W."/>
        </authorList>
    </citation>
    <scope>NUCLEOTIDE SEQUENCE [LARGE SCALE GENOMIC DNA]</scope>
    <source>
        <strain evidence="11 12">JPCC DA0580</strain>
    </source>
</reference>
<dbReference type="SMART" id="SM00184">
    <property type="entry name" value="RING"/>
    <property type="match status" value="1"/>
</dbReference>
<dbReference type="EMBL" id="BDSP01000234">
    <property type="protein sequence ID" value="GAX25928.1"/>
    <property type="molecule type" value="Genomic_DNA"/>
</dbReference>
<dbReference type="InterPro" id="IPR001841">
    <property type="entry name" value="Znf_RING"/>
</dbReference>
<keyword evidence="3" id="KW-0808">Transferase</keyword>
<proteinExistence type="predicted"/>
<evidence type="ECO:0000256" key="8">
    <source>
        <dbReference type="PROSITE-ProRule" id="PRU00175"/>
    </source>
</evidence>
<dbReference type="OrthoDB" id="8062037at2759"/>
<dbReference type="Proteomes" id="UP000198406">
    <property type="component" value="Unassembled WGS sequence"/>
</dbReference>
<evidence type="ECO:0000256" key="2">
    <source>
        <dbReference type="ARBA" id="ARBA00012483"/>
    </source>
</evidence>
<dbReference type="PROSITE" id="PS50089">
    <property type="entry name" value="ZF_RING_2"/>
    <property type="match status" value="1"/>
</dbReference>
<gene>
    <name evidence="11" type="ORF">FisN_6Hh034</name>
</gene>
<feature type="coiled-coil region" evidence="9">
    <location>
        <begin position="98"/>
        <end position="125"/>
    </location>
</feature>
<protein>
    <recommendedName>
        <fullName evidence="2">RING-type E3 ubiquitin transferase</fullName>
        <ecNumber evidence="2">2.3.2.27</ecNumber>
    </recommendedName>
</protein>
<dbReference type="Gene3D" id="3.30.40.10">
    <property type="entry name" value="Zinc/RING finger domain, C3HC4 (zinc finger)"/>
    <property type="match status" value="1"/>
</dbReference>
<dbReference type="InterPro" id="IPR013083">
    <property type="entry name" value="Znf_RING/FYVE/PHD"/>
</dbReference>
<evidence type="ECO:0000256" key="4">
    <source>
        <dbReference type="ARBA" id="ARBA00022723"/>
    </source>
</evidence>
<evidence type="ECO:0000313" key="11">
    <source>
        <dbReference type="EMBL" id="GAX25928.1"/>
    </source>
</evidence>
<keyword evidence="9" id="KW-0175">Coiled coil</keyword>
<comment type="caution">
    <text evidence="11">The sequence shown here is derived from an EMBL/GenBank/DDBJ whole genome shotgun (WGS) entry which is preliminary data.</text>
</comment>
<keyword evidence="12" id="KW-1185">Reference proteome</keyword>
<evidence type="ECO:0000256" key="3">
    <source>
        <dbReference type="ARBA" id="ARBA00022679"/>
    </source>
</evidence>
<dbReference type="PANTHER" id="PTHR22937:SF65">
    <property type="entry name" value="E3 UBIQUITIN-PROTEIN LIGASE ARK2C"/>
    <property type="match status" value="1"/>
</dbReference>
<dbReference type="GO" id="GO:0008270">
    <property type="term" value="F:zinc ion binding"/>
    <property type="evidence" value="ECO:0007669"/>
    <property type="project" value="UniProtKB-KW"/>
</dbReference>
<accession>A0A1Z5KIZ8</accession>
<keyword evidence="7" id="KW-0862">Zinc</keyword>
<evidence type="ECO:0000256" key="1">
    <source>
        <dbReference type="ARBA" id="ARBA00000900"/>
    </source>
</evidence>
<dbReference type="InParanoid" id="A0A1Z5KIZ8"/>
<name>A0A1Z5KIZ8_FISSO</name>
<dbReference type="GO" id="GO:0061630">
    <property type="term" value="F:ubiquitin protein ligase activity"/>
    <property type="evidence" value="ECO:0007669"/>
    <property type="project" value="UniProtKB-EC"/>
</dbReference>
<evidence type="ECO:0000259" key="10">
    <source>
        <dbReference type="PROSITE" id="PS50089"/>
    </source>
</evidence>
<dbReference type="InterPro" id="IPR045191">
    <property type="entry name" value="MBR1/2-like"/>
</dbReference>